<evidence type="ECO:0000313" key="3">
    <source>
        <dbReference type="Proteomes" id="UP000192602"/>
    </source>
</evidence>
<dbReference type="AlphaFoldDB" id="A0A1W1WQA7"/>
<accession>A0A1W1WQA7</accession>
<evidence type="ECO:0000256" key="1">
    <source>
        <dbReference type="SAM" id="Coils"/>
    </source>
</evidence>
<evidence type="ECO:0000313" key="2">
    <source>
        <dbReference type="EMBL" id="SMC08395.1"/>
    </source>
</evidence>
<keyword evidence="1" id="KW-0175">Coiled coil</keyword>
<protein>
    <submittedName>
        <fullName evidence="2">Uncharacterized protein</fullName>
    </submittedName>
</protein>
<gene>
    <name evidence="2" type="ORF">SAMN05660197_0145</name>
</gene>
<name>A0A1W1WQA7_9BACT</name>
<sequence>MSQDYMAKEWFHNKMKRKINEMKESHDELNAMQWTLYLRFLMGETMDIIDDLEKRYTAIEKELEAL</sequence>
<feature type="coiled-coil region" evidence="1">
    <location>
        <begin position="12"/>
        <end position="62"/>
    </location>
</feature>
<proteinExistence type="predicted"/>
<organism evidence="2 3">
    <name type="scientific">Nitratiruptor tergarcus DSM 16512</name>
    <dbReference type="NCBI Taxonomy" id="1069081"/>
    <lineage>
        <taxon>Bacteria</taxon>
        <taxon>Pseudomonadati</taxon>
        <taxon>Campylobacterota</taxon>
        <taxon>Epsilonproteobacteria</taxon>
        <taxon>Nautiliales</taxon>
        <taxon>Nitratiruptoraceae</taxon>
        <taxon>Nitratiruptor</taxon>
    </lineage>
</organism>
<reference evidence="3" key="1">
    <citation type="submission" date="2017-04" db="EMBL/GenBank/DDBJ databases">
        <authorList>
            <person name="Varghese N."/>
            <person name="Submissions S."/>
        </authorList>
    </citation>
    <scope>NUCLEOTIDE SEQUENCE [LARGE SCALE GENOMIC DNA]</scope>
    <source>
        <strain evidence="3">DSM 16512</strain>
    </source>
</reference>
<keyword evidence="3" id="KW-1185">Reference proteome</keyword>
<dbReference type="RefSeq" id="WP_084274681.1">
    <property type="nucleotide sequence ID" value="NZ_AP026671.1"/>
</dbReference>
<dbReference type="Proteomes" id="UP000192602">
    <property type="component" value="Unassembled WGS sequence"/>
</dbReference>
<dbReference type="EMBL" id="FWWZ01000001">
    <property type="protein sequence ID" value="SMC08395.1"/>
    <property type="molecule type" value="Genomic_DNA"/>
</dbReference>